<evidence type="ECO:0000313" key="1">
    <source>
        <dbReference type="EMBL" id="MCZ2723483.1"/>
    </source>
</evidence>
<gene>
    <name evidence="1" type="ORF">O1D97_18160</name>
</gene>
<name>A0ABT4K0D9_9GAMM</name>
<proteinExistence type="predicted"/>
<dbReference type="InterPro" id="IPR008318">
    <property type="entry name" value="UCP030820"/>
</dbReference>
<comment type="caution">
    <text evidence="1">The sequence shown here is derived from an EMBL/GenBank/DDBJ whole genome shotgun (WGS) entry which is preliminary data.</text>
</comment>
<dbReference type="Proteomes" id="UP001149719">
    <property type="component" value="Unassembled WGS sequence"/>
</dbReference>
<organism evidence="1 2">
    <name type="scientific">Marinomonas phaeophyticola</name>
    <dbReference type="NCBI Taxonomy" id="3004091"/>
    <lineage>
        <taxon>Bacteria</taxon>
        <taxon>Pseudomonadati</taxon>
        <taxon>Pseudomonadota</taxon>
        <taxon>Gammaproteobacteria</taxon>
        <taxon>Oceanospirillales</taxon>
        <taxon>Oceanospirillaceae</taxon>
        <taxon>Marinomonas</taxon>
    </lineage>
</organism>
<dbReference type="PIRSF" id="PIRSF030820">
    <property type="entry name" value="UCP030820"/>
    <property type="match status" value="1"/>
</dbReference>
<protein>
    <submittedName>
        <fullName evidence="1">DUF934 domain-containing protein</fullName>
    </submittedName>
</protein>
<reference evidence="1" key="1">
    <citation type="submission" date="2022-12" db="EMBL/GenBank/DDBJ databases">
        <title>Marinomonas 15G1-11 sp. nov, isolated from marine algae.</title>
        <authorList>
            <person name="Butt M."/>
            <person name="Choi D.G."/>
            <person name="Kim J.M."/>
            <person name="Lee J.K."/>
            <person name="Baek J.H."/>
            <person name="Jeon C.O."/>
        </authorList>
    </citation>
    <scope>NUCLEOTIDE SEQUENCE</scope>
    <source>
        <strain evidence="1">15G1-11</strain>
    </source>
</reference>
<keyword evidence="2" id="KW-1185">Reference proteome</keyword>
<dbReference type="EMBL" id="JAPUBN010000021">
    <property type="protein sequence ID" value="MCZ2723483.1"/>
    <property type="molecule type" value="Genomic_DNA"/>
</dbReference>
<accession>A0ABT4K0D9</accession>
<dbReference type="RefSeq" id="WP_269127603.1">
    <property type="nucleotide sequence ID" value="NZ_JAPUBN010000021.1"/>
</dbReference>
<evidence type="ECO:0000313" key="2">
    <source>
        <dbReference type="Proteomes" id="UP001149719"/>
    </source>
</evidence>
<dbReference type="Pfam" id="PF06073">
    <property type="entry name" value="DUF934"/>
    <property type="match status" value="1"/>
</dbReference>
<sequence length="155" mass="17642">MQKLIKDGAIVDNQYVLAQNDDTVPDKNTIVAVDKWLENPSAVAGIWLNSDQNPSLLKDVDLDQFDVIGINFPAFVDGRGFTYARLLRERFNFKGELRALGHFIPDQLGYLLRVGFNSFDFAEDVNLESALKLHKPFNVKYQGDANDPRPIFLRR</sequence>